<keyword evidence="1" id="KW-0732">Signal</keyword>
<accession>A0ABT9IZ74</accession>
<organism evidence="2 3">
    <name type="scientific">Chengkuizengella axinellae</name>
    <dbReference type="NCBI Taxonomy" id="3064388"/>
    <lineage>
        <taxon>Bacteria</taxon>
        <taxon>Bacillati</taxon>
        <taxon>Bacillota</taxon>
        <taxon>Bacilli</taxon>
        <taxon>Bacillales</taxon>
        <taxon>Paenibacillaceae</taxon>
        <taxon>Chengkuizengella</taxon>
    </lineage>
</organism>
<dbReference type="RefSeq" id="WP_305991969.1">
    <property type="nucleotide sequence ID" value="NZ_JAVAMP010000004.1"/>
</dbReference>
<evidence type="ECO:0008006" key="4">
    <source>
        <dbReference type="Google" id="ProtNLM"/>
    </source>
</evidence>
<comment type="caution">
    <text evidence="2">The sequence shown here is derived from an EMBL/GenBank/DDBJ whole genome shotgun (WGS) entry which is preliminary data.</text>
</comment>
<evidence type="ECO:0000313" key="3">
    <source>
        <dbReference type="Proteomes" id="UP001231941"/>
    </source>
</evidence>
<dbReference type="PROSITE" id="PS51257">
    <property type="entry name" value="PROKAR_LIPOPROTEIN"/>
    <property type="match status" value="1"/>
</dbReference>
<gene>
    <name evidence="2" type="ORF">Q5Y73_11100</name>
</gene>
<dbReference type="EMBL" id="JAVAMP010000004">
    <property type="protein sequence ID" value="MDP5274658.1"/>
    <property type="molecule type" value="Genomic_DNA"/>
</dbReference>
<keyword evidence="3" id="KW-1185">Reference proteome</keyword>
<protein>
    <recommendedName>
        <fullName evidence="4">Sporulation protein</fullName>
    </recommendedName>
</protein>
<name>A0ABT9IZ74_9BACL</name>
<reference evidence="2 3" key="1">
    <citation type="submission" date="2023-08" db="EMBL/GenBank/DDBJ databases">
        <authorList>
            <person name="Park J.-S."/>
        </authorList>
    </citation>
    <scope>NUCLEOTIDE SEQUENCE [LARGE SCALE GENOMIC DNA]</scope>
    <source>
        <strain evidence="2 3">2205SS18-9</strain>
    </source>
</reference>
<evidence type="ECO:0000256" key="1">
    <source>
        <dbReference type="SAM" id="SignalP"/>
    </source>
</evidence>
<proteinExistence type="predicted"/>
<dbReference type="Proteomes" id="UP001231941">
    <property type="component" value="Unassembled WGS sequence"/>
</dbReference>
<evidence type="ECO:0000313" key="2">
    <source>
        <dbReference type="EMBL" id="MDP5274658.1"/>
    </source>
</evidence>
<sequence length="131" mass="14864">MWKKCFLFIIAVFAFSVFTGCNQVENNNVKMEKYENDGYLGLTKSMPNLPTNPSFHNYRKDTELVQQSLKDIKGVLGTTVTITDGENMLITVQVPKDSSNEAVKKIKKSVYEATFKQLPRYNITVRSNKSG</sequence>
<feature type="signal peptide" evidence="1">
    <location>
        <begin position="1"/>
        <end position="19"/>
    </location>
</feature>
<feature type="chain" id="PRO_5046863988" description="Sporulation protein" evidence="1">
    <location>
        <begin position="20"/>
        <end position="131"/>
    </location>
</feature>